<name>A0A8S1YIH1_PAROT</name>
<evidence type="ECO:0000256" key="1">
    <source>
        <dbReference type="SAM" id="Phobius"/>
    </source>
</evidence>
<protein>
    <recommendedName>
        <fullName evidence="4">Transmembrane protein</fullName>
    </recommendedName>
</protein>
<keyword evidence="1" id="KW-0812">Transmembrane</keyword>
<organism evidence="2 3">
    <name type="scientific">Paramecium octaurelia</name>
    <dbReference type="NCBI Taxonomy" id="43137"/>
    <lineage>
        <taxon>Eukaryota</taxon>
        <taxon>Sar</taxon>
        <taxon>Alveolata</taxon>
        <taxon>Ciliophora</taxon>
        <taxon>Intramacronucleata</taxon>
        <taxon>Oligohymenophorea</taxon>
        <taxon>Peniculida</taxon>
        <taxon>Parameciidae</taxon>
        <taxon>Paramecium</taxon>
    </lineage>
</organism>
<sequence>MNIIKQINQKGIRLHSKWQEANERITQYIKLSKKQQQLPIFFQCIFLLIRIFYWFIIEMNQPGKEIMMRNQAKKMNDNLLLRQRINQNTQKAMLYLKKISFKKQLSYARRFLREEPFYRHALYNRCDLYKETTNSNCNWFESIFISNFKSSTVLVVVQKVFTKLLFWVLLQNITMLINRRIDNLYKYDDTIFCYDKAIQIDLIFCHCLFQQRFVISWLYQVIYQKISGNTHQQQRITSRQFSIVNQKRMNLSVFNYEIKKQKMNIFISVIQQISDSIRYLKIHNSQQCDCDTLMFQIKTRLTVLLSNSLMIVLNENLIKDNTI</sequence>
<evidence type="ECO:0008006" key="4">
    <source>
        <dbReference type="Google" id="ProtNLM"/>
    </source>
</evidence>
<evidence type="ECO:0000313" key="2">
    <source>
        <dbReference type="EMBL" id="CAD8213669.1"/>
    </source>
</evidence>
<proteinExistence type="predicted"/>
<accession>A0A8S1YIH1</accession>
<reference evidence="2" key="1">
    <citation type="submission" date="2021-01" db="EMBL/GenBank/DDBJ databases">
        <authorList>
            <consortium name="Genoscope - CEA"/>
            <person name="William W."/>
        </authorList>
    </citation>
    <scope>NUCLEOTIDE SEQUENCE</scope>
</reference>
<keyword evidence="3" id="KW-1185">Reference proteome</keyword>
<gene>
    <name evidence="2" type="ORF">POCTA_138.1.T1630006</name>
</gene>
<feature type="transmembrane region" description="Helical" evidence="1">
    <location>
        <begin position="38"/>
        <end position="57"/>
    </location>
</feature>
<dbReference type="EMBL" id="CAJJDP010000166">
    <property type="protein sequence ID" value="CAD8213669.1"/>
    <property type="molecule type" value="Genomic_DNA"/>
</dbReference>
<dbReference type="Proteomes" id="UP000683925">
    <property type="component" value="Unassembled WGS sequence"/>
</dbReference>
<keyword evidence="1" id="KW-0472">Membrane</keyword>
<dbReference type="AlphaFoldDB" id="A0A8S1YIH1"/>
<evidence type="ECO:0000313" key="3">
    <source>
        <dbReference type="Proteomes" id="UP000683925"/>
    </source>
</evidence>
<comment type="caution">
    <text evidence="2">The sequence shown here is derived from an EMBL/GenBank/DDBJ whole genome shotgun (WGS) entry which is preliminary data.</text>
</comment>
<keyword evidence="1" id="KW-1133">Transmembrane helix</keyword>